<sequence length="139" mass="15561">MAAHADHFTLPTRGKGTYEITERCQQIVRASGIRTGMATVFVQHTSASLVIYENADPSARTDLHSFFDHLVPEDTPYFVHTYEGPDDMPSHLRMALTRTSEVIPVVDGRLALGTWQGIFLFEHRRAPHTRSIVISVVGE</sequence>
<keyword evidence="3" id="KW-1185">Reference proteome</keyword>
<accession>A0A7W7Y7Q3</accession>
<dbReference type="InterPro" id="IPR001602">
    <property type="entry name" value="UPF0047_YjbQ-like"/>
</dbReference>
<comment type="caution">
    <text evidence="2">The sequence shown here is derived from an EMBL/GenBank/DDBJ whole genome shotgun (WGS) entry which is preliminary data.</text>
</comment>
<dbReference type="Proteomes" id="UP000590740">
    <property type="component" value="Unassembled WGS sequence"/>
</dbReference>
<dbReference type="InterPro" id="IPR035917">
    <property type="entry name" value="YjbQ-like_sf"/>
</dbReference>
<dbReference type="RefSeq" id="WP_184338066.1">
    <property type="nucleotide sequence ID" value="NZ_JACHIG010000001.1"/>
</dbReference>
<dbReference type="PANTHER" id="PTHR30615">
    <property type="entry name" value="UNCHARACTERIZED PROTEIN YJBQ-RELATED"/>
    <property type="match status" value="1"/>
</dbReference>
<dbReference type="PROSITE" id="PS01314">
    <property type="entry name" value="UPF0047"/>
    <property type="match status" value="1"/>
</dbReference>
<name>A0A7W7Y7Q3_9BACT</name>
<dbReference type="SUPFAM" id="SSF111038">
    <property type="entry name" value="YjbQ-like"/>
    <property type="match status" value="1"/>
</dbReference>
<dbReference type="PIRSF" id="PIRSF004681">
    <property type="entry name" value="UCP004681"/>
    <property type="match status" value="1"/>
</dbReference>
<proteinExistence type="inferred from homology"/>
<organism evidence="2 3">
    <name type="scientific">Prosthecobacter vanneervenii</name>
    <dbReference type="NCBI Taxonomy" id="48466"/>
    <lineage>
        <taxon>Bacteria</taxon>
        <taxon>Pseudomonadati</taxon>
        <taxon>Verrucomicrobiota</taxon>
        <taxon>Verrucomicrobiia</taxon>
        <taxon>Verrucomicrobiales</taxon>
        <taxon>Verrucomicrobiaceae</taxon>
        <taxon>Prosthecobacter</taxon>
    </lineage>
</organism>
<dbReference type="PANTHER" id="PTHR30615:SF8">
    <property type="entry name" value="UPF0047 PROTEIN C4A8.02C"/>
    <property type="match status" value="1"/>
</dbReference>
<dbReference type="NCBIfam" id="TIGR00149">
    <property type="entry name" value="TIGR00149_YjbQ"/>
    <property type="match status" value="1"/>
</dbReference>
<dbReference type="Gene3D" id="2.60.120.460">
    <property type="entry name" value="YjbQ-like"/>
    <property type="match status" value="1"/>
</dbReference>
<protein>
    <submittedName>
        <fullName evidence="2">Secondary thiamine-phosphate synthase enzyme</fullName>
    </submittedName>
</protein>
<dbReference type="AlphaFoldDB" id="A0A7W7Y7Q3"/>
<evidence type="ECO:0000313" key="3">
    <source>
        <dbReference type="Proteomes" id="UP000590740"/>
    </source>
</evidence>
<reference evidence="2 3" key="1">
    <citation type="submission" date="2020-08" db="EMBL/GenBank/DDBJ databases">
        <title>Genomic Encyclopedia of Type Strains, Phase IV (KMG-IV): sequencing the most valuable type-strain genomes for metagenomic binning, comparative biology and taxonomic classification.</title>
        <authorList>
            <person name="Goeker M."/>
        </authorList>
    </citation>
    <scope>NUCLEOTIDE SEQUENCE [LARGE SCALE GENOMIC DNA]</scope>
    <source>
        <strain evidence="2 3">DSM 12252</strain>
    </source>
</reference>
<gene>
    <name evidence="2" type="ORF">HNQ65_000678</name>
</gene>
<dbReference type="EMBL" id="JACHIG010000001">
    <property type="protein sequence ID" value="MBB5031124.1"/>
    <property type="molecule type" value="Genomic_DNA"/>
</dbReference>
<evidence type="ECO:0000313" key="2">
    <source>
        <dbReference type="EMBL" id="MBB5031124.1"/>
    </source>
</evidence>
<dbReference type="Pfam" id="PF01894">
    <property type="entry name" value="YjbQ"/>
    <property type="match status" value="1"/>
</dbReference>
<comment type="similarity">
    <text evidence="1">Belongs to the UPF0047 family.</text>
</comment>
<evidence type="ECO:0000256" key="1">
    <source>
        <dbReference type="ARBA" id="ARBA00005534"/>
    </source>
</evidence>